<keyword evidence="1" id="KW-0560">Oxidoreductase</keyword>
<dbReference type="AlphaFoldDB" id="F4MLR9"/>
<sequence length="203" mass="22951">MNSYKMKMSLVNLSGANDKQKDLLMLTKKENRMIPNMYQAMVNSPGLLDSYMHGYKKFRIESGFTSTEQEVVLLTISAENSCSYCMAAHSMLADTVSKVPLEVTESIRNHTKISDDKLRGLSGFVSTMVNKRGLPDENEVQAFLNLGYTEGNILDVILAISVKTISNYTNHVFKTELDTVFKAREWSGYKVSRSIFNFFRSLV</sequence>
<dbReference type="InterPro" id="IPR029032">
    <property type="entry name" value="AhpD-like"/>
</dbReference>
<dbReference type="SUPFAM" id="SSF69118">
    <property type="entry name" value="AhpD-like"/>
    <property type="match status" value="1"/>
</dbReference>
<dbReference type="PANTHER" id="PTHR35446">
    <property type="entry name" value="SI:CH211-175M2.5"/>
    <property type="match status" value="1"/>
</dbReference>
<dbReference type="PANTHER" id="PTHR35446:SF3">
    <property type="entry name" value="CMD DOMAIN-CONTAINING PROTEIN"/>
    <property type="match status" value="1"/>
</dbReference>
<name>F4MLR9_9BACT</name>
<evidence type="ECO:0000313" key="1">
    <source>
        <dbReference type="EMBL" id="CBL87082.1"/>
    </source>
</evidence>
<proteinExistence type="predicted"/>
<dbReference type="GO" id="GO:0004601">
    <property type="term" value="F:peroxidase activity"/>
    <property type="evidence" value="ECO:0007669"/>
    <property type="project" value="UniProtKB-KW"/>
</dbReference>
<organism evidence="1">
    <name type="scientific">uncultured Flavobacteriia bacterium</name>
    <dbReference type="NCBI Taxonomy" id="212695"/>
    <lineage>
        <taxon>Bacteria</taxon>
        <taxon>Pseudomonadati</taxon>
        <taxon>Bacteroidota</taxon>
        <taxon>Flavobacteriia</taxon>
        <taxon>environmental samples</taxon>
    </lineage>
</organism>
<keyword evidence="1" id="KW-0575">Peroxidase</keyword>
<accession>F4MLR9</accession>
<dbReference type="Gene3D" id="1.20.1290.10">
    <property type="entry name" value="AhpD-like"/>
    <property type="match status" value="1"/>
</dbReference>
<gene>
    <name evidence="1" type="ORF">S3_805_0017</name>
</gene>
<dbReference type="EMBL" id="FQ032807">
    <property type="protein sequence ID" value="CBL87082.1"/>
    <property type="molecule type" value="Genomic_DNA"/>
</dbReference>
<protein>
    <submittedName>
        <fullName evidence="1">Protein with similarity to alkylhydroperoxidase</fullName>
    </submittedName>
</protein>
<reference evidence="1" key="2">
    <citation type="journal article" date="2012" name="Environ. Microbiol.">
        <title>Genomic content of uncultured Bacteroidetes from contrasting oceanic provinces in the North Atlantic Ocean.</title>
        <authorList>
            <person name="Gomez-Pereira P.R."/>
            <person name="Schuler M."/>
            <person name="Fuchs B.M."/>
            <person name="Bennke C."/>
            <person name="Teeling H."/>
            <person name="Waldmann J."/>
            <person name="Richter M."/>
            <person name="Barbe V."/>
            <person name="Bataille E."/>
            <person name="Glockner F.O."/>
            <person name="Amann R."/>
        </authorList>
    </citation>
    <scope>NUCLEOTIDE SEQUENCE</scope>
</reference>
<reference evidence="1" key="1">
    <citation type="submission" date="2010-05" db="EMBL/GenBank/DDBJ databases">
        <authorList>
            <person name="Genoscope - CEA"/>
        </authorList>
    </citation>
    <scope>NUCLEOTIDE SEQUENCE</scope>
</reference>